<keyword evidence="3" id="KW-1185">Reference proteome</keyword>
<name>A0ABV7HKF2_9GAMM</name>
<gene>
    <name evidence="2" type="ORF">ACFOEB_03975</name>
</gene>
<reference evidence="3" key="1">
    <citation type="journal article" date="2019" name="Int. J. Syst. Evol. Microbiol.">
        <title>The Global Catalogue of Microorganisms (GCM) 10K type strain sequencing project: providing services to taxonomists for standard genome sequencing and annotation.</title>
        <authorList>
            <consortium name="The Broad Institute Genomics Platform"/>
            <consortium name="The Broad Institute Genome Sequencing Center for Infectious Disease"/>
            <person name="Wu L."/>
            <person name="Ma J."/>
        </authorList>
    </citation>
    <scope>NUCLEOTIDE SEQUENCE [LARGE SCALE GENOMIC DNA]</scope>
    <source>
        <strain evidence="3">KCTC 52141</strain>
    </source>
</reference>
<feature type="region of interest" description="Disordered" evidence="1">
    <location>
        <begin position="1"/>
        <end position="23"/>
    </location>
</feature>
<evidence type="ECO:0000313" key="3">
    <source>
        <dbReference type="Proteomes" id="UP001595548"/>
    </source>
</evidence>
<evidence type="ECO:0000256" key="1">
    <source>
        <dbReference type="SAM" id="MobiDB-lite"/>
    </source>
</evidence>
<dbReference type="EMBL" id="JBHRTL010000004">
    <property type="protein sequence ID" value="MFC3154350.1"/>
    <property type="molecule type" value="Genomic_DNA"/>
</dbReference>
<sequence length="50" mass="4916">MASELGGETGKTAITEANKSGNAAVKNAKEEVNLSNYDKTATAGGKSGGS</sequence>
<protein>
    <recommendedName>
        <fullName evidence="4">Variable large protein</fullName>
    </recommendedName>
</protein>
<comment type="caution">
    <text evidence="2">The sequence shown here is derived from an EMBL/GenBank/DDBJ whole genome shotgun (WGS) entry which is preliminary data.</text>
</comment>
<dbReference type="Proteomes" id="UP001595548">
    <property type="component" value="Unassembled WGS sequence"/>
</dbReference>
<dbReference type="RefSeq" id="WP_339616620.1">
    <property type="nucleotide sequence ID" value="NZ_AP031500.1"/>
</dbReference>
<organism evidence="2 3">
    <name type="scientific">Gilvimarinus japonicus</name>
    <dbReference type="NCBI Taxonomy" id="1796469"/>
    <lineage>
        <taxon>Bacteria</taxon>
        <taxon>Pseudomonadati</taxon>
        <taxon>Pseudomonadota</taxon>
        <taxon>Gammaproteobacteria</taxon>
        <taxon>Cellvibrionales</taxon>
        <taxon>Cellvibrionaceae</taxon>
        <taxon>Gilvimarinus</taxon>
    </lineage>
</organism>
<evidence type="ECO:0008006" key="4">
    <source>
        <dbReference type="Google" id="ProtNLM"/>
    </source>
</evidence>
<accession>A0ABV7HKF2</accession>
<evidence type="ECO:0000313" key="2">
    <source>
        <dbReference type="EMBL" id="MFC3154350.1"/>
    </source>
</evidence>
<proteinExistence type="predicted"/>